<evidence type="ECO:0000256" key="8">
    <source>
        <dbReference type="SAM" id="Phobius"/>
    </source>
</evidence>
<gene>
    <name evidence="9" type="primary">ypnP</name>
    <name evidence="9" type="ORF">GCM10007216_33200</name>
</gene>
<organism evidence="9 10">
    <name type="scientific">Thalassobacillus devorans</name>
    <dbReference type="NCBI Taxonomy" id="279813"/>
    <lineage>
        <taxon>Bacteria</taxon>
        <taxon>Bacillati</taxon>
        <taxon>Bacillota</taxon>
        <taxon>Bacilli</taxon>
        <taxon>Bacillales</taxon>
        <taxon>Bacillaceae</taxon>
        <taxon>Thalassobacillus</taxon>
    </lineage>
</organism>
<dbReference type="EMBL" id="BMCJ01000006">
    <property type="protein sequence ID" value="GGC99816.1"/>
    <property type="molecule type" value="Genomic_DNA"/>
</dbReference>
<dbReference type="CDD" id="cd13138">
    <property type="entry name" value="MATE_yoeA_like"/>
    <property type="match status" value="1"/>
</dbReference>
<feature type="transmembrane region" description="Helical" evidence="8">
    <location>
        <begin position="136"/>
        <end position="157"/>
    </location>
</feature>
<evidence type="ECO:0000256" key="6">
    <source>
        <dbReference type="ARBA" id="ARBA00022989"/>
    </source>
</evidence>
<feature type="transmembrane region" description="Helical" evidence="8">
    <location>
        <begin position="236"/>
        <end position="261"/>
    </location>
</feature>
<dbReference type="Proteomes" id="UP000619534">
    <property type="component" value="Unassembled WGS sequence"/>
</dbReference>
<evidence type="ECO:0000256" key="2">
    <source>
        <dbReference type="ARBA" id="ARBA00010199"/>
    </source>
</evidence>
<evidence type="ECO:0000256" key="1">
    <source>
        <dbReference type="ARBA" id="ARBA00004651"/>
    </source>
</evidence>
<evidence type="ECO:0000256" key="5">
    <source>
        <dbReference type="ARBA" id="ARBA00022692"/>
    </source>
</evidence>
<accession>A0ABQ1PN36</accession>
<keyword evidence="7 8" id="KW-0472">Membrane</keyword>
<dbReference type="PANTHER" id="PTHR43549:SF3">
    <property type="entry name" value="MULTIDRUG RESISTANCE PROTEIN YPNP-RELATED"/>
    <property type="match status" value="1"/>
</dbReference>
<keyword evidence="10" id="KW-1185">Reference proteome</keyword>
<evidence type="ECO:0000256" key="4">
    <source>
        <dbReference type="ARBA" id="ARBA00022475"/>
    </source>
</evidence>
<dbReference type="InterPro" id="IPR052031">
    <property type="entry name" value="Membrane_Transporter-Flippase"/>
</dbReference>
<reference evidence="10" key="1">
    <citation type="journal article" date="2019" name="Int. J. Syst. Evol. Microbiol.">
        <title>The Global Catalogue of Microorganisms (GCM) 10K type strain sequencing project: providing services to taxonomists for standard genome sequencing and annotation.</title>
        <authorList>
            <consortium name="The Broad Institute Genomics Platform"/>
            <consortium name="The Broad Institute Genome Sequencing Center for Infectious Disease"/>
            <person name="Wu L."/>
            <person name="Ma J."/>
        </authorList>
    </citation>
    <scope>NUCLEOTIDE SEQUENCE [LARGE SCALE GENOMIC DNA]</scope>
    <source>
        <strain evidence="10">CCM 7282</strain>
    </source>
</reference>
<comment type="similarity">
    <text evidence="2">Belongs to the multi antimicrobial extrusion (MATE) (TC 2.A.66.1) family.</text>
</comment>
<comment type="caution">
    <text evidence="9">The sequence shown here is derived from an EMBL/GenBank/DDBJ whole genome shotgun (WGS) entry which is preliminary data.</text>
</comment>
<dbReference type="Pfam" id="PF01554">
    <property type="entry name" value="MatE"/>
    <property type="match status" value="2"/>
</dbReference>
<feature type="transmembrane region" description="Helical" evidence="8">
    <location>
        <begin position="355"/>
        <end position="376"/>
    </location>
</feature>
<proteinExistence type="inferred from homology"/>
<evidence type="ECO:0000313" key="9">
    <source>
        <dbReference type="EMBL" id="GGC99816.1"/>
    </source>
</evidence>
<keyword evidence="3" id="KW-0813">Transport</keyword>
<feature type="transmembrane region" description="Helical" evidence="8">
    <location>
        <begin position="194"/>
        <end position="215"/>
    </location>
</feature>
<feature type="transmembrane region" description="Helical" evidence="8">
    <location>
        <begin position="412"/>
        <end position="432"/>
    </location>
</feature>
<name>A0ABQ1PN36_9BACI</name>
<feature type="transmembrane region" description="Helical" evidence="8">
    <location>
        <begin position="281"/>
        <end position="303"/>
    </location>
</feature>
<comment type="subcellular location">
    <subcellularLocation>
        <location evidence="1">Cell membrane</location>
        <topology evidence="1">Multi-pass membrane protein</topology>
    </subcellularLocation>
</comment>
<protein>
    <submittedName>
        <fullName evidence="9">Multidrug resistance protein YpnP</fullName>
    </submittedName>
</protein>
<feature type="transmembrane region" description="Helical" evidence="8">
    <location>
        <begin position="48"/>
        <end position="72"/>
    </location>
</feature>
<sequence>MGDQHNFTSGHIGKQLVIFSGPIMLTNLLQVSYQFIDSMWVGNLLGGNALGAVAVASTVIFTLLSFIIGLNNATLTVLSQQKGKDDQQGLRRYLNAFVVVLLFLSAGLGLLGFLLAERVLLMLGTPDAMMPGAKSYLQINSMGILFLMGYNFIGTVMRALGDSKTPLRFVVAAVLLNAVLDPIFIYIFNLGIDGAAYATVVAQGASFLYGMYFVLRKNLAPFSIPSFPSKQEVGVILHLGIPSGLQMAVISAGVAAIMSVVTAFGEDVVAGFSAAQRLDSVLMLPPMALATAVNSMAGQNIGVKNWDRVHKIARYGLIYTITIMLVVALLLVLFGEYGIKLFVQEEAPVSFGGEYLRIVAFFYPFLGINFILNGIVRASGAMYQVLVLNIISFWVLRYPLTALFSRLLGDSGIAVGMGVSFVISSVVASLYYKYGKWNTKQLFEK</sequence>
<keyword evidence="4" id="KW-1003">Cell membrane</keyword>
<evidence type="ECO:0000256" key="3">
    <source>
        <dbReference type="ARBA" id="ARBA00022448"/>
    </source>
</evidence>
<dbReference type="RefSeq" id="WP_062439676.1">
    <property type="nucleotide sequence ID" value="NZ_BMCJ01000006.1"/>
</dbReference>
<dbReference type="InterPro" id="IPR002528">
    <property type="entry name" value="MATE_fam"/>
</dbReference>
<dbReference type="PANTHER" id="PTHR43549">
    <property type="entry name" value="MULTIDRUG RESISTANCE PROTEIN YPNP-RELATED"/>
    <property type="match status" value="1"/>
</dbReference>
<dbReference type="PIRSF" id="PIRSF006603">
    <property type="entry name" value="DinF"/>
    <property type="match status" value="1"/>
</dbReference>
<feature type="transmembrane region" description="Helical" evidence="8">
    <location>
        <begin position="383"/>
        <end position="400"/>
    </location>
</feature>
<feature type="transmembrane region" description="Helical" evidence="8">
    <location>
        <begin position="169"/>
        <end position="188"/>
    </location>
</feature>
<feature type="transmembrane region" description="Helical" evidence="8">
    <location>
        <begin position="315"/>
        <end position="335"/>
    </location>
</feature>
<feature type="transmembrane region" description="Helical" evidence="8">
    <location>
        <begin position="93"/>
        <end position="116"/>
    </location>
</feature>
<feature type="transmembrane region" description="Helical" evidence="8">
    <location>
        <begin position="16"/>
        <end position="36"/>
    </location>
</feature>
<keyword evidence="5 8" id="KW-0812">Transmembrane</keyword>
<dbReference type="InterPro" id="IPR048279">
    <property type="entry name" value="MdtK-like"/>
</dbReference>
<dbReference type="NCBIfam" id="TIGR00797">
    <property type="entry name" value="matE"/>
    <property type="match status" value="1"/>
</dbReference>
<evidence type="ECO:0000256" key="7">
    <source>
        <dbReference type="ARBA" id="ARBA00023136"/>
    </source>
</evidence>
<evidence type="ECO:0000313" key="10">
    <source>
        <dbReference type="Proteomes" id="UP000619534"/>
    </source>
</evidence>
<keyword evidence="6 8" id="KW-1133">Transmembrane helix</keyword>